<reference evidence="2" key="1">
    <citation type="journal article" date="2020" name="New Phytol.">
        <title>Comparative genomics reveals dynamic genome evolution in host specialist ectomycorrhizal fungi.</title>
        <authorList>
            <person name="Lofgren L.A."/>
            <person name="Nguyen N.H."/>
            <person name="Vilgalys R."/>
            <person name="Ruytinx J."/>
            <person name="Liao H.L."/>
            <person name="Branco S."/>
            <person name="Kuo A."/>
            <person name="LaButti K."/>
            <person name="Lipzen A."/>
            <person name="Andreopoulos W."/>
            <person name="Pangilinan J."/>
            <person name="Riley R."/>
            <person name="Hundley H."/>
            <person name="Na H."/>
            <person name="Barry K."/>
            <person name="Grigoriev I.V."/>
            <person name="Stajich J.E."/>
            <person name="Kennedy P.G."/>
        </authorList>
    </citation>
    <scope>NUCLEOTIDE SEQUENCE</scope>
    <source>
        <strain evidence="2">FC423</strain>
    </source>
</reference>
<keyword evidence="3" id="KW-1185">Reference proteome</keyword>
<gene>
    <name evidence="2" type="ORF">F5147DRAFT_577018</name>
</gene>
<proteinExistence type="predicted"/>
<protein>
    <recommendedName>
        <fullName evidence="1">DUF6570 domain-containing protein</fullName>
    </recommendedName>
</protein>
<dbReference type="Proteomes" id="UP000823399">
    <property type="component" value="Unassembled WGS sequence"/>
</dbReference>
<evidence type="ECO:0000313" key="3">
    <source>
        <dbReference type="Proteomes" id="UP000823399"/>
    </source>
</evidence>
<name>A0A9P7F641_9AGAM</name>
<dbReference type="AlphaFoldDB" id="A0A9P7F641"/>
<dbReference type="OrthoDB" id="3257061at2759"/>
<organism evidence="2 3">
    <name type="scientific">Suillus discolor</name>
    <dbReference type="NCBI Taxonomy" id="1912936"/>
    <lineage>
        <taxon>Eukaryota</taxon>
        <taxon>Fungi</taxon>
        <taxon>Dikarya</taxon>
        <taxon>Basidiomycota</taxon>
        <taxon>Agaricomycotina</taxon>
        <taxon>Agaricomycetes</taxon>
        <taxon>Agaricomycetidae</taxon>
        <taxon>Boletales</taxon>
        <taxon>Suillineae</taxon>
        <taxon>Suillaceae</taxon>
        <taxon>Suillus</taxon>
    </lineage>
</organism>
<sequence>MLDKSGIQFVGTTSKAGGFNICPDCRSSLFKRKIPWLALANDLYRGPLPEQFADLTWVKEKVCALYCIMAHVTHLFQSLDPTQPRVFHGNTCAHEMNTMLTATVLPRTPTDVNGFLSVVFIGPEKFDPMRMGTLFRVRRQKIWTFLIWLRYHNTLYANIPLDSSVMSLYPEDGPIPGLAEHVV</sequence>
<dbReference type="EMBL" id="JABBWM010000028">
    <property type="protein sequence ID" value="KAG2108181.1"/>
    <property type="molecule type" value="Genomic_DNA"/>
</dbReference>
<evidence type="ECO:0000313" key="2">
    <source>
        <dbReference type="EMBL" id="KAG2108181.1"/>
    </source>
</evidence>
<dbReference type="Pfam" id="PF20209">
    <property type="entry name" value="DUF6570"/>
    <property type="match status" value="1"/>
</dbReference>
<feature type="domain" description="DUF6570" evidence="1">
    <location>
        <begin position="31"/>
        <end position="166"/>
    </location>
</feature>
<accession>A0A9P7F641</accession>
<feature type="non-terminal residue" evidence="2">
    <location>
        <position position="183"/>
    </location>
</feature>
<evidence type="ECO:0000259" key="1">
    <source>
        <dbReference type="Pfam" id="PF20209"/>
    </source>
</evidence>
<dbReference type="RefSeq" id="XP_041292700.1">
    <property type="nucleotide sequence ID" value="XM_041431367.1"/>
</dbReference>
<comment type="caution">
    <text evidence="2">The sequence shown here is derived from an EMBL/GenBank/DDBJ whole genome shotgun (WGS) entry which is preliminary data.</text>
</comment>
<dbReference type="InterPro" id="IPR046700">
    <property type="entry name" value="DUF6570"/>
</dbReference>
<dbReference type="GeneID" id="64693626"/>